<protein>
    <submittedName>
        <fullName evidence="3">Smr domain protein</fullName>
    </submittedName>
</protein>
<dbReference type="SUPFAM" id="SSF160443">
    <property type="entry name" value="SMR domain-like"/>
    <property type="match status" value="1"/>
</dbReference>
<dbReference type="InterPro" id="IPR002625">
    <property type="entry name" value="Smr_dom"/>
</dbReference>
<gene>
    <name evidence="3" type="ORF">QBC33DRAFT_381483</name>
</gene>
<feature type="region of interest" description="Disordered" evidence="1">
    <location>
        <begin position="37"/>
        <end position="74"/>
    </location>
</feature>
<feature type="region of interest" description="Disordered" evidence="1">
    <location>
        <begin position="179"/>
        <end position="241"/>
    </location>
</feature>
<feature type="domain" description="Smr" evidence="2">
    <location>
        <begin position="98"/>
        <end position="173"/>
    </location>
</feature>
<feature type="compositionally biased region" description="Basic and acidic residues" evidence="1">
    <location>
        <begin position="37"/>
        <end position="54"/>
    </location>
</feature>
<organism evidence="3 4">
    <name type="scientific">Phialemonium atrogriseum</name>
    <dbReference type="NCBI Taxonomy" id="1093897"/>
    <lineage>
        <taxon>Eukaryota</taxon>
        <taxon>Fungi</taxon>
        <taxon>Dikarya</taxon>
        <taxon>Ascomycota</taxon>
        <taxon>Pezizomycotina</taxon>
        <taxon>Sordariomycetes</taxon>
        <taxon>Sordariomycetidae</taxon>
        <taxon>Cephalothecales</taxon>
        <taxon>Cephalothecaceae</taxon>
        <taxon>Phialemonium</taxon>
    </lineage>
</organism>
<dbReference type="PROSITE" id="PS50828">
    <property type="entry name" value="SMR"/>
    <property type="match status" value="1"/>
</dbReference>
<dbReference type="Gene3D" id="3.30.1370.110">
    <property type="match status" value="1"/>
</dbReference>
<dbReference type="InterPro" id="IPR013899">
    <property type="entry name" value="DUF1771"/>
</dbReference>
<evidence type="ECO:0000256" key="1">
    <source>
        <dbReference type="SAM" id="MobiDB-lite"/>
    </source>
</evidence>
<evidence type="ECO:0000259" key="2">
    <source>
        <dbReference type="PROSITE" id="PS50828"/>
    </source>
</evidence>
<reference evidence="3" key="1">
    <citation type="submission" date="2023-06" db="EMBL/GenBank/DDBJ databases">
        <title>Genome-scale phylogeny and comparative genomics of the fungal order Sordariales.</title>
        <authorList>
            <consortium name="Lawrence Berkeley National Laboratory"/>
            <person name="Hensen N."/>
            <person name="Bonometti L."/>
            <person name="Westerberg I."/>
            <person name="Brannstrom I.O."/>
            <person name="Guillou S."/>
            <person name="Cros-Aarteil S."/>
            <person name="Calhoun S."/>
            <person name="Haridas S."/>
            <person name="Kuo A."/>
            <person name="Mondo S."/>
            <person name="Pangilinan J."/>
            <person name="Riley R."/>
            <person name="Labutti K."/>
            <person name="Andreopoulos B."/>
            <person name="Lipzen A."/>
            <person name="Chen C."/>
            <person name="Yanf M."/>
            <person name="Daum C."/>
            <person name="Ng V."/>
            <person name="Clum A."/>
            <person name="Steindorff A."/>
            <person name="Ohm R."/>
            <person name="Martin F."/>
            <person name="Silar P."/>
            <person name="Natvig D."/>
            <person name="Lalanne C."/>
            <person name="Gautier V."/>
            <person name="Ament-Velasquez S.L."/>
            <person name="Kruys A."/>
            <person name="Hutchinson M.I."/>
            <person name="Powell A.J."/>
            <person name="Barry K."/>
            <person name="Miller A.N."/>
            <person name="Grigoriev I.V."/>
            <person name="Debuchy R."/>
            <person name="Gladieux P."/>
            <person name="Thoren M.H."/>
            <person name="Johannesson H."/>
        </authorList>
    </citation>
    <scope>NUCLEOTIDE SEQUENCE</scope>
    <source>
        <strain evidence="3">8032-3</strain>
    </source>
</reference>
<sequence>MAIPMTRLGDRAFNHSPGNDVEAEYDRLRDLARQEAAKKSSCFDRSHQAYERGDGAGAKSLSNEGKRHAAQQDAYNKQASELIFRENNAPGRVADDTIDLHGQFVDEAEAILGARIRDARARGQPHLHVIVGKGNHSVGHVRKIGPAVEAMCRDMGIHYAVEENEGRLYVDLTGGQVGAVPPPLPQQPAGHQGGYAGTAAGYPGAQHGGGYQPQQHQQPYQQPHQQQQQQHYQQQQQQQQQGDGVEELAKKFLPKIVRELKACCIVM</sequence>
<dbReference type="PANTHER" id="PTHR47417">
    <property type="entry name" value="SMR DOMAIN-CONTAINING PROTEIN YPL199C"/>
    <property type="match status" value="1"/>
</dbReference>
<dbReference type="Pfam" id="PF08590">
    <property type="entry name" value="DUF1771"/>
    <property type="match status" value="1"/>
</dbReference>
<evidence type="ECO:0000313" key="4">
    <source>
        <dbReference type="Proteomes" id="UP001244011"/>
    </source>
</evidence>
<dbReference type="Proteomes" id="UP001244011">
    <property type="component" value="Unassembled WGS sequence"/>
</dbReference>
<accession>A0AAJ0FPV3</accession>
<dbReference type="InterPro" id="IPR053020">
    <property type="entry name" value="Smr_domain_protein"/>
</dbReference>
<dbReference type="Pfam" id="PF01713">
    <property type="entry name" value="Smr"/>
    <property type="match status" value="1"/>
</dbReference>
<dbReference type="RefSeq" id="XP_060284738.1">
    <property type="nucleotide sequence ID" value="XM_060424063.1"/>
</dbReference>
<evidence type="ECO:0000313" key="3">
    <source>
        <dbReference type="EMBL" id="KAK1768525.1"/>
    </source>
</evidence>
<keyword evidence="4" id="KW-1185">Reference proteome</keyword>
<dbReference type="EMBL" id="MU839005">
    <property type="protein sequence ID" value="KAK1768525.1"/>
    <property type="molecule type" value="Genomic_DNA"/>
</dbReference>
<dbReference type="InterPro" id="IPR036063">
    <property type="entry name" value="Smr_dom_sf"/>
</dbReference>
<dbReference type="SMART" id="SM01162">
    <property type="entry name" value="DUF1771"/>
    <property type="match status" value="1"/>
</dbReference>
<dbReference type="AlphaFoldDB" id="A0AAJ0FPV3"/>
<name>A0AAJ0FPV3_9PEZI</name>
<dbReference type="GeneID" id="85307250"/>
<proteinExistence type="predicted"/>
<feature type="region of interest" description="Disordered" evidence="1">
    <location>
        <begin position="1"/>
        <end position="20"/>
    </location>
</feature>
<dbReference type="SMART" id="SM00463">
    <property type="entry name" value="SMR"/>
    <property type="match status" value="1"/>
</dbReference>
<dbReference type="PANTHER" id="PTHR47417:SF1">
    <property type="entry name" value="SMR DOMAIN-CONTAINING PROTEIN YPL199C"/>
    <property type="match status" value="1"/>
</dbReference>
<comment type="caution">
    <text evidence="3">The sequence shown here is derived from an EMBL/GenBank/DDBJ whole genome shotgun (WGS) entry which is preliminary data.</text>
</comment>
<feature type="compositionally biased region" description="Low complexity" evidence="1">
    <location>
        <begin position="212"/>
        <end position="241"/>
    </location>
</feature>